<dbReference type="Proteomes" id="UP000193307">
    <property type="component" value="Unassembled WGS sequence"/>
</dbReference>
<dbReference type="Pfam" id="PF00440">
    <property type="entry name" value="TetR_N"/>
    <property type="match status" value="1"/>
</dbReference>
<name>A0A1Y5RJY1_9RHOB</name>
<keyword evidence="3" id="KW-0804">Transcription</keyword>
<dbReference type="InterPro" id="IPR001647">
    <property type="entry name" value="HTH_TetR"/>
</dbReference>
<keyword evidence="2 4" id="KW-0238">DNA-binding</keyword>
<organism evidence="6 7">
    <name type="scientific">Pacificibacter marinus</name>
    <dbReference type="NCBI Taxonomy" id="658057"/>
    <lineage>
        <taxon>Bacteria</taxon>
        <taxon>Pseudomonadati</taxon>
        <taxon>Pseudomonadota</taxon>
        <taxon>Alphaproteobacteria</taxon>
        <taxon>Rhodobacterales</taxon>
        <taxon>Roseobacteraceae</taxon>
        <taxon>Pacificibacter</taxon>
    </lineage>
</organism>
<dbReference type="GO" id="GO:0000976">
    <property type="term" value="F:transcription cis-regulatory region binding"/>
    <property type="evidence" value="ECO:0007669"/>
    <property type="project" value="TreeGrafter"/>
</dbReference>
<protein>
    <submittedName>
        <fullName evidence="6">Bacterial regulatory proteins, tetR family</fullName>
    </submittedName>
</protein>
<evidence type="ECO:0000256" key="2">
    <source>
        <dbReference type="ARBA" id="ARBA00023125"/>
    </source>
</evidence>
<evidence type="ECO:0000313" key="7">
    <source>
        <dbReference type="Proteomes" id="UP000193307"/>
    </source>
</evidence>
<dbReference type="RefSeq" id="WP_085847261.1">
    <property type="nucleotide sequence ID" value="NZ_FNZV01000001.1"/>
</dbReference>
<gene>
    <name evidence="6" type="ORF">PAM7971_00358</name>
</gene>
<dbReference type="STRING" id="658057.SAMN04488032_101292"/>
<evidence type="ECO:0000256" key="3">
    <source>
        <dbReference type="ARBA" id="ARBA00023163"/>
    </source>
</evidence>
<dbReference type="PANTHER" id="PTHR30055:SF234">
    <property type="entry name" value="HTH-TYPE TRANSCRIPTIONAL REGULATOR BETI"/>
    <property type="match status" value="1"/>
</dbReference>
<dbReference type="InterPro" id="IPR039536">
    <property type="entry name" value="TetR_C_Proteobacteria"/>
</dbReference>
<sequence length="223" mass="24673">MTTQDEFSADPTCCAKMRRGRPPQMPNSAREAVILRVAAQMLLDIPFDDVTMAAIARAAGMSKRTVYEHFKNREDLLVKAIIYVSRTIFLPLSAEDAQRPLHERLSILLQINAPPGCEANKLEFLRSIIAKAQTYPVLAQKLYANGHGALIGFIRAEILRAVESGDIVLTDINADMAAEMLLDMAFKNTLTRLLHPGEASLEDAEVARRRELAIALFLRGCAP</sequence>
<dbReference type="Gene3D" id="1.10.357.10">
    <property type="entry name" value="Tetracycline Repressor, domain 2"/>
    <property type="match status" value="1"/>
</dbReference>
<feature type="domain" description="HTH tetR-type" evidence="5">
    <location>
        <begin position="28"/>
        <end position="88"/>
    </location>
</feature>
<evidence type="ECO:0000259" key="5">
    <source>
        <dbReference type="PROSITE" id="PS50977"/>
    </source>
</evidence>
<dbReference type="SUPFAM" id="SSF46689">
    <property type="entry name" value="Homeodomain-like"/>
    <property type="match status" value="1"/>
</dbReference>
<evidence type="ECO:0000256" key="1">
    <source>
        <dbReference type="ARBA" id="ARBA00023015"/>
    </source>
</evidence>
<accession>A0A1Y5RJY1</accession>
<keyword evidence="1" id="KW-0805">Transcription regulation</keyword>
<dbReference type="PANTHER" id="PTHR30055">
    <property type="entry name" value="HTH-TYPE TRANSCRIPTIONAL REGULATOR RUTR"/>
    <property type="match status" value="1"/>
</dbReference>
<dbReference type="GO" id="GO:0003700">
    <property type="term" value="F:DNA-binding transcription factor activity"/>
    <property type="evidence" value="ECO:0007669"/>
    <property type="project" value="TreeGrafter"/>
</dbReference>
<reference evidence="6 7" key="1">
    <citation type="submission" date="2017-03" db="EMBL/GenBank/DDBJ databases">
        <authorList>
            <person name="Afonso C.L."/>
            <person name="Miller P.J."/>
            <person name="Scott M.A."/>
            <person name="Spackman E."/>
            <person name="Goraichik I."/>
            <person name="Dimitrov K.M."/>
            <person name="Suarez D.L."/>
            <person name="Swayne D.E."/>
        </authorList>
    </citation>
    <scope>NUCLEOTIDE SEQUENCE [LARGE SCALE GENOMIC DNA]</scope>
    <source>
        <strain evidence="6 7">CECT 7971</strain>
    </source>
</reference>
<dbReference type="OrthoDB" id="9816431at2"/>
<dbReference type="SUPFAM" id="SSF48498">
    <property type="entry name" value="Tetracyclin repressor-like, C-terminal domain"/>
    <property type="match status" value="1"/>
</dbReference>
<feature type="DNA-binding region" description="H-T-H motif" evidence="4">
    <location>
        <begin position="51"/>
        <end position="70"/>
    </location>
</feature>
<proteinExistence type="predicted"/>
<dbReference type="Pfam" id="PF14246">
    <property type="entry name" value="TetR_C_7"/>
    <property type="match status" value="1"/>
</dbReference>
<dbReference type="InterPro" id="IPR050109">
    <property type="entry name" value="HTH-type_TetR-like_transc_reg"/>
</dbReference>
<evidence type="ECO:0000256" key="4">
    <source>
        <dbReference type="PROSITE-ProRule" id="PRU00335"/>
    </source>
</evidence>
<keyword evidence="7" id="KW-1185">Reference proteome</keyword>
<dbReference type="EMBL" id="FWFW01000001">
    <property type="protein sequence ID" value="SLN16581.1"/>
    <property type="molecule type" value="Genomic_DNA"/>
</dbReference>
<dbReference type="AlphaFoldDB" id="A0A1Y5RJY1"/>
<evidence type="ECO:0000313" key="6">
    <source>
        <dbReference type="EMBL" id="SLN16581.1"/>
    </source>
</evidence>
<dbReference type="PRINTS" id="PR00455">
    <property type="entry name" value="HTHTETR"/>
</dbReference>
<dbReference type="PROSITE" id="PS50977">
    <property type="entry name" value="HTH_TETR_2"/>
    <property type="match status" value="1"/>
</dbReference>
<dbReference type="InterPro" id="IPR009057">
    <property type="entry name" value="Homeodomain-like_sf"/>
</dbReference>
<dbReference type="InterPro" id="IPR036271">
    <property type="entry name" value="Tet_transcr_reg_TetR-rel_C_sf"/>
</dbReference>